<gene>
    <name evidence="3" type="primary">LOC113874208</name>
</gene>
<feature type="compositionally biased region" description="Low complexity" evidence="1">
    <location>
        <begin position="88"/>
        <end position="100"/>
    </location>
</feature>
<evidence type="ECO:0000313" key="3">
    <source>
        <dbReference type="RefSeq" id="XP_027368233.1"/>
    </source>
</evidence>
<dbReference type="AlphaFoldDB" id="A0A8B8MK00"/>
<feature type="compositionally biased region" description="Pro residues" evidence="1">
    <location>
        <begin position="62"/>
        <end position="72"/>
    </location>
</feature>
<proteinExistence type="predicted"/>
<protein>
    <submittedName>
        <fullName evidence="3">Vegetative cell wall protein gp1-like</fullName>
    </submittedName>
</protein>
<feature type="compositionally biased region" description="Polar residues" evidence="1">
    <location>
        <begin position="31"/>
        <end position="40"/>
    </location>
</feature>
<evidence type="ECO:0000256" key="1">
    <source>
        <dbReference type="SAM" id="MobiDB-lite"/>
    </source>
</evidence>
<accession>A0A8B8MK00</accession>
<feature type="region of interest" description="Disordered" evidence="1">
    <location>
        <begin position="125"/>
        <end position="190"/>
    </location>
</feature>
<dbReference type="GeneID" id="113874208"/>
<name>A0A8B8MK00_ABRPR</name>
<feature type="compositionally biased region" description="Pro residues" evidence="1">
    <location>
        <begin position="137"/>
        <end position="151"/>
    </location>
</feature>
<evidence type="ECO:0000313" key="2">
    <source>
        <dbReference type="Proteomes" id="UP000694853"/>
    </source>
</evidence>
<feature type="compositionally biased region" description="Polar residues" evidence="1">
    <location>
        <begin position="180"/>
        <end position="190"/>
    </location>
</feature>
<keyword evidence="2" id="KW-1185">Reference proteome</keyword>
<organism evidence="2 3">
    <name type="scientific">Abrus precatorius</name>
    <name type="common">Indian licorice</name>
    <name type="synonym">Glycine abrus</name>
    <dbReference type="NCBI Taxonomy" id="3816"/>
    <lineage>
        <taxon>Eukaryota</taxon>
        <taxon>Viridiplantae</taxon>
        <taxon>Streptophyta</taxon>
        <taxon>Embryophyta</taxon>
        <taxon>Tracheophyta</taxon>
        <taxon>Spermatophyta</taxon>
        <taxon>Magnoliopsida</taxon>
        <taxon>eudicotyledons</taxon>
        <taxon>Gunneridae</taxon>
        <taxon>Pentapetalae</taxon>
        <taxon>rosids</taxon>
        <taxon>fabids</taxon>
        <taxon>Fabales</taxon>
        <taxon>Fabaceae</taxon>
        <taxon>Papilionoideae</taxon>
        <taxon>50 kb inversion clade</taxon>
        <taxon>NPAAA clade</taxon>
        <taxon>indigoferoid/millettioid clade</taxon>
        <taxon>Abreae</taxon>
        <taxon>Abrus</taxon>
    </lineage>
</organism>
<reference evidence="2" key="1">
    <citation type="journal article" date="2019" name="Toxins">
        <title>Detection of Abrin-Like and Prepropulchellin-Like Toxin Genes and Transcripts Using Whole Genome Sequencing and Full-Length Transcript Sequencing of Abrus precatorius.</title>
        <authorList>
            <person name="Hovde B.T."/>
            <person name="Daligault H.E."/>
            <person name="Hanschen E.R."/>
            <person name="Kunde Y.A."/>
            <person name="Johnson M.B."/>
            <person name="Starkenburg S.R."/>
            <person name="Johnson S.L."/>
        </authorList>
    </citation>
    <scope>NUCLEOTIDE SEQUENCE [LARGE SCALE GENOMIC DNA]</scope>
</reference>
<dbReference type="RefSeq" id="XP_027368233.1">
    <property type="nucleotide sequence ID" value="XM_027512432.1"/>
</dbReference>
<feature type="region of interest" description="Disordered" evidence="1">
    <location>
        <begin position="1"/>
        <end position="40"/>
    </location>
</feature>
<feature type="region of interest" description="Disordered" evidence="1">
    <location>
        <begin position="57"/>
        <end position="100"/>
    </location>
</feature>
<dbReference type="KEGG" id="aprc:113874208"/>
<reference evidence="3" key="2">
    <citation type="submission" date="2025-08" db="UniProtKB">
        <authorList>
            <consortium name="RefSeq"/>
        </authorList>
    </citation>
    <scope>IDENTIFICATION</scope>
    <source>
        <tissue evidence="3">Young leaves</tissue>
    </source>
</reference>
<sequence length="190" mass="20522">MRVSDDLNWRKYGSTASDDLGDELRGERGLNIQSNDTPSHSDYLLADIFVPLPSEKSIIIHPPSPNQTPPFEPSKTLDKGKAPISLDPAPTSCPSSSSAPEWKDVEIVESSIWPVPHYSLRIPVLSTSESGPSTRCPSPPPLPISRSPPPTIGWIDNNPDDLSPSLRPQPAADSPDSDGMESNPSKDSLH</sequence>
<dbReference type="Proteomes" id="UP000694853">
    <property type="component" value="Unplaced"/>
</dbReference>